<dbReference type="Proteomes" id="UP000887580">
    <property type="component" value="Unplaced"/>
</dbReference>
<sequence>MMKPSVSVSLEWGLQQPTRIIEKLPPDEKYRTCCNCCHIKTGTVFLGLVELCAVAFLFISIVKQLMWKHDDKTLCGDGLLRDCLIFNFSHFNITLASDYIVALLMISIMLSILLLFYGIATVSPGFLFPHIIVQAFGLLFSLGYFFLYAWSYFYGDLYTQKHSFELEALVERMWLASILLIFSAFQSYLFVTVIKCTLFLQMLSKEHKRRKNQFEEVSNRVRLAKENGLWRNTSWGGGFQQYRGQYDDEDNNEGDKGNNGNEKRKERKKDKNVNRVQWDLQKNEEKSISLNPDDSTKSSGEDGKINIRKEFPIIELSKEPKKSAIKNSSPKQLKEQKSNSSNSADSAREKSPKKSSSHVSHPSTSGAHQSASGSHQSSSGTAPRKTTGSSSPTRLHKTDSGGAKKHPPGDLTNVSPTSKRRRHKDSSTVAVVQGQESPKPSHRPRREHQHHHRSAGGNGTNTNDETMTTGRNSPTKLTAQLSTSTTSAGGGGPIVKKISISSTPTFQQIISS</sequence>
<organism evidence="1 2">
    <name type="scientific">Panagrolaimus sp. PS1159</name>
    <dbReference type="NCBI Taxonomy" id="55785"/>
    <lineage>
        <taxon>Eukaryota</taxon>
        <taxon>Metazoa</taxon>
        <taxon>Ecdysozoa</taxon>
        <taxon>Nematoda</taxon>
        <taxon>Chromadorea</taxon>
        <taxon>Rhabditida</taxon>
        <taxon>Tylenchina</taxon>
        <taxon>Panagrolaimomorpha</taxon>
        <taxon>Panagrolaimoidea</taxon>
        <taxon>Panagrolaimidae</taxon>
        <taxon>Panagrolaimus</taxon>
    </lineage>
</organism>
<reference evidence="2" key="1">
    <citation type="submission" date="2022-11" db="UniProtKB">
        <authorList>
            <consortium name="WormBaseParasite"/>
        </authorList>
    </citation>
    <scope>IDENTIFICATION</scope>
</reference>
<protein>
    <submittedName>
        <fullName evidence="2">Uncharacterized protein</fullName>
    </submittedName>
</protein>
<evidence type="ECO:0000313" key="2">
    <source>
        <dbReference type="WBParaSite" id="PS1159_v2.g15799.t1"/>
    </source>
</evidence>
<name>A0AC35FBC1_9BILA</name>
<proteinExistence type="predicted"/>
<evidence type="ECO:0000313" key="1">
    <source>
        <dbReference type="Proteomes" id="UP000887580"/>
    </source>
</evidence>
<accession>A0AC35FBC1</accession>
<dbReference type="WBParaSite" id="PS1159_v2.g15799.t1">
    <property type="protein sequence ID" value="PS1159_v2.g15799.t1"/>
    <property type="gene ID" value="PS1159_v2.g15799"/>
</dbReference>